<feature type="domain" description="RRM" evidence="3">
    <location>
        <begin position="3"/>
        <end position="81"/>
    </location>
</feature>
<feature type="region of interest" description="Disordered" evidence="2">
    <location>
        <begin position="77"/>
        <end position="104"/>
    </location>
</feature>
<dbReference type="CDD" id="cd21608">
    <property type="entry name" value="RRM2_NsCP33_like"/>
    <property type="match status" value="1"/>
</dbReference>
<dbReference type="Gene3D" id="3.30.70.330">
    <property type="match status" value="1"/>
</dbReference>
<name>A0A0S4LH30_9BACT</name>
<dbReference type="AlphaFoldDB" id="A0A0S4LH30"/>
<dbReference type="SUPFAM" id="SSF54928">
    <property type="entry name" value="RNA-binding domain, RBD"/>
    <property type="match status" value="1"/>
</dbReference>
<accession>A0A0S4LH30</accession>
<dbReference type="PROSITE" id="PS50102">
    <property type="entry name" value="RRM"/>
    <property type="match status" value="1"/>
</dbReference>
<dbReference type="InterPro" id="IPR035979">
    <property type="entry name" value="RBD_domain_sf"/>
</dbReference>
<dbReference type="RefSeq" id="WP_090895745.1">
    <property type="nucleotide sequence ID" value="NZ_CZPZ01000009.1"/>
</dbReference>
<dbReference type="InterPro" id="IPR052462">
    <property type="entry name" value="SLIRP/GR-RBP-like"/>
</dbReference>
<reference evidence="5" key="1">
    <citation type="submission" date="2015-10" db="EMBL/GenBank/DDBJ databases">
        <authorList>
            <person name="Luecker S."/>
            <person name="Luecker S."/>
        </authorList>
    </citation>
    <scope>NUCLEOTIDE SEQUENCE [LARGE SCALE GENOMIC DNA]</scope>
</reference>
<dbReference type="STRING" id="1742973.COMA2_170005"/>
<dbReference type="GO" id="GO:0003723">
    <property type="term" value="F:RNA binding"/>
    <property type="evidence" value="ECO:0007669"/>
    <property type="project" value="UniProtKB-KW"/>
</dbReference>
<proteinExistence type="predicted"/>
<evidence type="ECO:0000256" key="1">
    <source>
        <dbReference type="ARBA" id="ARBA00022884"/>
    </source>
</evidence>
<keyword evidence="1" id="KW-0694">RNA-binding</keyword>
<feature type="compositionally biased region" description="Gly residues" evidence="2">
    <location>
        <begin position="86"/>
        <end position="98"/>
    </location>
</feature>
<dbReference type="OrthoDB" id="9798855at2"/>
<sequence>MGSKLYVGGLPYSATEQQLTETFGAHGTVASAKIISDKFTGQSRGFGFVEMSSDAEAQAAITALNGTEMGGRTLTVNEAKPQEPRSGGGGGGFGGGGGGKRDRW</sequence>
<dbReference type="InterPro" id="IPR048289">
    <property type="entry name" value="RRM2_NsCP33-like"/>
</dbReference>
<organism evidence="4 5">
    <name type="scientific">Candidatus Nitrospira nitrificans</name>
    <dbReference type="NCBI Taxonomy" id="1742973"/>
    <lineage>
        <taxon>Bacteria</taxon>
        <taxon>Pseudomonadati</taxon>
        <taxon>Nitrospirota</taxon>
        <taxon>Nitrospiria</taxon>
        <taxon>Nitrospirales</taxon>
        <taxon>Nitrospiraceae</taxon>
        <taxon>Nitrospira</taxon>
    </lineage>
</organism>
<dbReference type="Proteomes" id="UP000198736">
    <property type="component" value="Unassembled WGS sequence"/>
</dbReference>
<dbReference type="EMBL" id="CZPZ01000009">
    <property type="protein sequence ID" value="CUS34434.1"/>
    <property type="molecule type" value="Genomic_DNA"/>
</dbReference>
<evidence type="ECO:0000259" key="3">
    <source>
        <dbReference type="PROSITE" id="PS50102"/>
    </source>
</evidence>
<protein>
    <submittedName>
        <fullName evidence="4">Putative RNA-binding protein RbpA</fullName>
    </submittedName>
</protein>
<evidence type="ECO:0000256" key="2">
    <source>
        <dbReference type="SAM" id="MobiDB-lite"/>
    </source>
</evidence>
<evidence type="ECO:0000313" key="5">
    <source>
        <dbReference type="Proteomes" id="UP000198736"/>
    </source>
</evidence>
<evidence type="ECO:0000313" key="4">
    <source>
        <dbReference type="EMBL" id="CUS34434.1"/>
    </source>
</evidence>
<dbReference type="PANTHER" id="PTHR48027">
    <property type="entry name" value="HETEROGENEOUS NUCLEAR RIBONUCLEOPROTEIN 87F-RELATED"/>
    <property type="match status" value="1"/>
</dbReference>
<keyword evidence="5" id="KW-1185">Reference proteome</keyword>
<dbReference type="InterPro" id="IPR000504">
    <property type="entry name" value="RRM_dom"/>
</dbReference>
<gene>
    <name evidence="4" type="primary">rbpA</name>
    <name evidence="4" type="ORF">COMA2_170005</name>
</gene>
<dbReference type="SMART" id="SM00360">
    <property type="entry name" value="RRM"/>
    <property type="match status" value="1"/>
</dbReference>
<dbReference type="InterPro" id="IPR012677">
    <property type="entry name" value="Nucleotide-bd_a/b_plait_sf"/>
</dbReference>
<dbReference type="Pfam" id="PF00076">
    <property type="entry name" value="RRM_1"/>
    <property type="match status" value="1"/>
</dbReference>